<dbReference type="SUPFAM" id="SSF51126">
    <property type="entry name" value="Pectin lyase-like"/>
    <property type="match status" value="1"/>
</dbReference>
<proteinExistence type="predicted"/>
<dbReference type="Proteomes" id="UP000309138">
    <property type="component" value="Unassembled WGS sequence"/>
</dbReference>
<accession>A0A4U1L4N7</accession>
<dbReference type="OrthoDB" id="7237303at2"/>
<dbReference type="AlphaFoldDB" id="A0A4U1L4N7"/>
<dbReference type="RefSeq" id="WP_136943094.1">
    <property type="nucleotide sequence ID" value="NZ_SWKR01000002.1"/>
</dbReference>
<organism evidence="2 3">
    <name type="scientific">Sphingomonas baiyangensis</name>
    <dbReference type="NCBI Taxonomy" id="2572576"/>
    <lineage>
        <taxon>Bacteria</taxon>
        <taxon>Pseudomonadati</taxon>
        <taxon>Pseudomonadota</taxon>
        <taxon>Alphaproteobacteria</taxon>
        <taxon>Sphingomonadales</taxon>
        <taxon>Sphingomonadaceae</taxon>
        <taxon>Sphingomonas</taxon>
    </lineage>
</organism>
<dbReference type="EMBL" id="SWKR01000002">
    <property type="protein sequence ID" value="TKD51146.1"/>
    <property type="molecule type" value="Genomic_DNA"/>
</dbReference>
<keyword evidence="3" id="KW-1185">Reference proteome</keyword>
<dbReference type="InterPro" id="IPR011050">
    <property type="entry name" value="Pectin_lyase_fold/virulence"/>
</dbReference>
<feature type="chain" id="PRO_5020950790" evidence="1">
    <location>
        <begin position="24"/>
        <end position="313"/>
    </location>
</feature>
<evidence type="ECO:0000313" key="3">
    <source>
        <dbReference type="Proteomes" id="UP000309138"/>
    </source>
</evidence>
<gene>
    <name evidence="2" type="ORF">FBR43_10540</name>
</gene>
<keyword evidence="1" id="KW-0732">Signal</keyword>
<dbReference type="Gene3D" id="2.160.20.10">
    <property type="entry name" value="Single-stranded right-handed beta-helix, Pectin lyase-like"/>
    <property type="match status" value="1"/>
</dbReference>
<sequence length="313" mass="33194">MRPAMRPILALAAAGLLASPALPQSGGPFTIVESGQVFASLYDAVQAIGNSTATIRIAPGRYRECVVQEAGAISYVSETPGAVVFDGAICEDKATFVLRGRAAAVDGIVFTRTFVPDGNGAGIRIEQGDLTVSNSMFVDGQCGILSAADPNASIAIDKSTFARLGKHPDGSGAHALYIGEYGSLKVTRSRFEQGTGGHYIKNRAPRVEIVDNSFDDSKGQATNYMIDLSNGATGRIALNSFVQGTGKDNWTSMITVAPEGAENRSGGLAIEANRAWTVPDFEHETAFVRDWSGEKLVLRDNEVAKNMVEFARQ</sequence>
<dbReference type="InterPro" id="IPR012334">
    <property type="entry name" value="Pectin_lyas_fold"/>
</dbReference>
<evidence type="ECO:0000313" key="2">
    <source>
        <dbReference type="EMBL" id="TKD51146.1"/>
    </source>
</evidence>
<name>A0A4U1L4N7_9SPHN</name>
<reference evidence="2 3" key="1">
    <citation type="submission" date="2019-04" db="EMBL/GenBank/DDBJ databases">
        <authorList>
            <person name="Yang Y."/>
            <person name="Wei D."/>
        </authorList>
    </citation>
    <scope>NUCLEOTIDE SEQUENCE [LARGE SCALE GENOMIC DNA]</scope>
    <source>
        <strain evidence="2 3">L-1-4w-11</strain>
    </source>
</reference>
<comment type="caution">
    <text evidence="2">The sequence shown here is derived from an EMBL/GenBank/DDBJ whole genome shotgun (WGS) entry which is preliminary data.</text>
</comment>
<evidence type="ECO:0000256" key="1">
    <source>
        <dbReference type="SAM" id="SignalP"/>
    </source>
</evidence>
<feature type="signal peptide" evidence="1">
    <location>
        <begin position="1"/>
        <end position="23"/>
    </location>
</feature>
<protein>
    <submittedName>
        <fullName evidence="2">Right-handed parallel beta-helix repeat-containing protein</fullName>
    </submittedName>
</protein>